<dbReference type="EMBL" id="BSYO01000038">
    <property type="protein sequence ID" value="GMH30383.1"/>
    <property type="molecule type" value="Genomic_DNA"/>
</dbReference>
<proteinExistence type="predicted"/>
<protein>
    <submittedName>
        <fullName evidence="1">Uncharacterized protein</fullName>
    </submittedName>
</protein>
<keyword evidence="2" id="KW-1185">Reference proteome</keyword>
<sequence>MHLLKSDATRQHQLLAIREPKPSQWMVCLPEMVINKQEPWVFEQLGFEKLYADKAIEVAAWGSIHASVHLIECEALASVDCEWGSNHPDLQSCDVLPVPISDEDRYAAFGLYSPTLAALLLVNPSIDDIVVADRAHALVGHNAGSSLHLGLDSLDQFSAGVFPNPMLVLSTGSKYAISLAARSVVR</sequence>
<accession>A0AAD3TK16</accession>
<name>A0AAD3TK16_NEPGR</name>
<organism evidence="1 2">
    <name type="scientific">Nepenthes gracilis</name>
    <name type="common">Slender pitcher plant</name>
    <dbReference type="NCBI Taxonomy" id="150966"/>
    <lineage>
        <taxon>Eukaryota</taxon>
        <taxon>Viridiplantae</taxon>
        <taxon>Streptophyta</taxon>
        <taxon>Embryophyta</taxon>
        <taxon>Tracheophyta</taxon>
        <taxon>Spermatophyta</taxon>
        <taxon>Magnoliopsida</taxon>
        <taxon>eudicotyledons</taxon>
        <taxon>Gunneridae</taxon>
        <taxon>Pentapetalae</taxon>
        <taxon>Caryophyllales</taxon>
        <taxon>Nepenthaceae</taxon>
        <taxon>Nepenthes</taxon>
    </lineage>
</organism>
<comment type="caution">
    <text evidence="1">The sequence shown here is derived from an EMBL/GenBank/DDBJ whole genome shotgun (WGS) entry which is preliminary data.</text>
</comment>
<evidence type="ECO:0000313" key="2">
    <source>
        <dbReference type="Proteomes" id="UP001279734"/>
    </source>
</evidence>
<reference evidence="1" key="1">
    <citation type="submission" date="2023-05" db="EMBL/GenBank/DDBJ databases">
        <title>Nepenthes gracilis genome sequencing.</title>
        <authorList>
            <person name="Fukushima K."/>
        </authorList>
    </citation>
    <scope>NUCLEOTIDE SEQUENCE</scope>
    <source>
        <strain evidence="1">SING2019-196</strain>
    </source>
</reference>
<gene>
    <name evidence="1" type="ORF">Nepgr_032226</name>
</gene>
<dbReference type="AlphaFoldDB" id="A0AAD3TK16"/>
<dbReference type="Proteomes" id="UP001279734">
    <property type="component" value="Unassembled WGS sequence"/>
</dbReference>
<evidence type="ECO:0000313" key="1">
    <source>
        <dbReference type="EMBL" id="GMH30383.1"/>
    </source>
</evidence>